<evidence type="ECO:0000313" key="1">
    <source>
        <dbReference type="EMBL" id="MXO98943.1"/>
    </source>
</evidence>
<dbReference type="OrthoDB" id="7456251at2"/>
<reference evidence="1 2" key="1">
    <citation type="submission" date="2019-12" db="EMBL/GenBank/DDBJ databases">
        <title>Genomic-based taxomic classification of the family Erythrobacteraceae.</title>
        <authorList>
            <person name="Xu L."/>
        </authorList>
    </citation>
    <scope>NUCLEOTIDE SEQUENCE [LARGE SCALE GENOMIC DNA]</scope>
    <source>
        <strain evidence="1 2">S36</strain>
    </source>
</reference>
<protein>
    <submittedName>
        <fullName evidence="1">Uncharacterized protein</fullName>
    </submittedName>
</protein>
<dbReference type="AlphaFoldDB" id="A0A6I4TX92"/>
<name>A0A6I4TX92_9SPHN</name>
<organism evidence="1 2">
    <name type="scientific">Croceibacterium xixiisoli</name>
    <dbReference type="NCBI Taxonomy" id="1476466"/>
    <lineage>
        <taxon>Bacteria</taxon>
        <taxon>Pseudomonadati</taxon>
        <taxon>Pseudomonadota</taxon>
        <taxon>Alphaproteobacteria</taxon>
        <taxon>Sphingomonadales</taxon>
        <taxon>Erythrobacteraceae</taxon>
        <taxon>Croceibacterium</taxon>
    </lineage>
</organism>
<dbReference type="EMBL" id="WTYJ01000001">
    <property type="protein sequence ID" value="MXO98943.1"/>
    <property type="molecule type" value="Genomic_DNA"/>
</dbReference>
<keyword evidence="2" id="KW-1185">Reference proteome</keyword>
<comment type="caution">
    <text evidence="1">The sequence shown here is derived from an EMBL/GenBank/DDBJ whole genome shotgun (WGS) entry which is preliminary data.</text>
</comment>
<dbReference type="RefSeq" id="WP_161390532.1">
    <property type="nucleotide sequence ID" value="NZ_JBHSCP010000001.1"/>
</dbReference>
<evidence type="ECO:0000313" key="2">
    <source>
        <dbReference type="Proteomes" id="UP000469430"/>
    </source>
</evidence>
<sequence>MKPWHCIATISPWHPTEDARIDMSACSAALREITGLGDVLREPAMIDLPAMSISLFDGAFGSAVQPGDARFSLQLGALRRSHQWVDGCHMASAPVDIRVGRVGDPWPWRLLFRGRVATFSTTNDVLALSCQVDAEPFAAKVLPATYAGTGGAEGGTDLKDREKPLIIGRALNVEPVLLDAVDSLYQFSAYGPIEAIDALYERASAFGPPVADYPDLASLLAAAVPRGAWATCLAQGMVRLGAPAAGVITADVNGHVVGDASPLRTGSVIAALAAIAGVPVDLLATETLDALDDAVPHPIGIVLQQQATFVDVARRLALPCNHQAGIALDGRFFVTAVTVGEDPALLLDTQGRTAPQVTDAQELTVTAPFAKTMFGGARNWRVQTMDEIAFDAELLPRGRWDADTLYRYGNIVTLPDLSEWIYIGVGATTGNAPPVWPETENAWWSNMTPPASATDLTYADGTPIEDLKPAEPGSTVGAPPGTPVGDREAMQLLSDLDTLGGQVTEQAGVLLEHSGKLTSYWQVEAIAGGRAQLRVYSDSNGGGGVDIVGDLRVDGNVLISGTVTTNALLDGAVATDKIASNAASKIAYAESGLVYLTNNVEITCATLVVNKDRADSVLKIMVHANARLEDNTNRTNIIRVDGNIVWQSLVQPSGDDTTYATEACVTILGGLSAGTHTVTFSCRITNGATPNASYMNLTFLDVEERKR</sequence>
<dbReference type="Proteomes" id="UP000469430">
    <property type="component" value="Unassembled WGS sequence"/>
</dbReference>
<accession>A0A6I4TX92</accession>
<proteinExistence type="predicted"/>
<gene>
    <name evidence="1" type="ORF">GRI97_08075</name>
</gene>